<dbReference type="EMBL" id="PVXQ01000028">
    <property type="protein sequence ID" value="PRR81507.1"/>
    <property type="molecule type" value="Genomic_DNA"/>
</dbReference>
<evidence type="ECO:0000256" key="1">
    <source>
        <dbReference type="SAM" id="Phobius"/>
    </source>
</evidence>
<dbReference type="Proteomes" id="UP000239471">
    <property type="component" value="Unassembled WGS sequence"/>
</dbReference>
<name>A0A2T0BCG8_9CLOT</name>
<feature type="transmembrane region" description="Helical" evidence="1">
    <location>
        <begin position="32"/>
        <end position="59"/>
    </location>
</feature>
<keyword evidence="3" id="KW-1185">Reference proteome</keyword>
<dbReference type="OrthoDB" id="1778118at2"/>
<organism evidence="2 3">
    <name type="scientific">Clostridium vincentii</name>
    <dbReference type="NCBI Taxonomy" id="52704"/>
    <lineage>
        <taxon>Bacteria</taxon>
        <taxon>Bacillati</taxon>
        <taxon>Bacillota</taxon>
        <taxon>Clostridia</taxon>
        <taxon>Eubacteriales</taxon>
        <taxon>Clostridiaceae</taxon>
        <taxon>Clostridium</taxon>
    </lineage>
</organism>
<sequence length="202" mass="22692">MKFVRKIPATDKRLSEKLVADGWTKIKEPKNLFTAILASIPFMIINGILAIFITIQFYNPIANIFANDSFSIVIDLLDIIYFIVASFILIIVHELIHMIFIPNFIKSDKVCWGITLNGGFVATTEKISKTRFIIISIMPLIILSILLPIILGGCNVLNGFIVFLIIFNAMASSVDILNLFLIVFQAPKNSYILNNGFETYVT</sequence>
<dbReference type="AlphaFoldDB" id="A0A2T0BCG8"/>
<dbReference type="RefSeq" id="WP_106060372.1">
    <property type="nucleotide sequence ID" value="NZ_PVXQ01000028.1"/>
</dbReference>
<proteinExistence type="predicted"/>
<feature type="transmembrane region" description="Helical" evidence="1">
    <location>
        <begin position="157"/>
        <end position="184"/>
    </location>
</feature>
<evidence type="ECO:0000313" key="3">
    <source>
        <dbReference type="Proteomes" id="UP000239471"/>
    </source>
</evidence>
<keyword evidence="1" id="KW-1133">Transmembrane helix</keyword>
<evidence type="ECO:0000313" key="2">
    <source>
        <dbReference type="EMBL" id="PRR81507.1"/>
    </source>
</evidence>
<protein>
    <recommendedName>
        <fullName evidence="4">Zincin peptidase</fullName>
    </recommendedName>
</protein>
<reference evidence="2 3" key="1">
    <citation type="submission" date="2018-03" db="EMBL/GenBank/DDBJ databases">
        <title>Genome sequence of Clostridium vincentii DSM 10228.</title>
        <authorList>
            <person name="Poehlein A."/>
            <person name="Daniel R."/>
        </authorList>
    </citation>
    <scope>NUCLEOTIDE SEQUENCE [LARGE SCALE GENOMIC DNA]</scope>
    <source>
        <strain evidence="2 3">DSM 10228</strain>
    </source>
</reference>
<gene>
    <name evidence="2" type="ORF">CLVI_24360</name>
</gene>
<feature type="transmembrane region" description="Helical" evidence="1">
    <location>
        <begin position="132"/>
        <end position="151"/>
    </location>
</feature>
<keyword evidence="1" id="KW-0812">Transmembrane</keyword>
<comment type="caution">
    <text evidence="2">The sequence shown here is derived from an EMBL/GenBank/DDBJ whole genome shotgun (WGS) entry which is preliminary data.</text>
</comment>
<keyword evidence="1" id="KW-0472">Membrane</keyword>
<dbReference type="InterPro" id="IPR021683">
    <property type="entry name" value="DUF3267"/>
</dbReference>
<feature type="transmembrane region" description="Helical" evidence="1">
    <location>
        <begin position="79"/>
        <end position="100"/>
    </location>
</feature>
<dbReference type="Pfam" id="PF11667">
    <property type="entry name" value="DUF3267"/>
    <property type="match status" value="1"/>
</dbReference>
<evidence type="ECO:0008006" key="4">
    <source>
        <dbReference type="Google" id="ProtNLM"/>
    </source>
</evidence>
<accession>A0A2T0BCG8</accession>